<feature type="transmembrane region" description="Helical" evidence="1">
    <location>
        <begin position="47"/>
        <end position="67"/>
    </location>
</feature>
<dbReference type="Pfam" id="PF06210">
    <property type="entry name" value="DUF1003"/>
    <property type="match status" value="1"/>
</dbReference>
<gene>
    <name evidence="2" type="ORF">GGQ87_000616</name>
</gene>
<protein>
    <submittedName>
        <fullName evidence="2">Putative membrane protein</fullName>
    </submittedName>
</protein>
<dbReference type="RefSeq" id="WP_168045245.1">
    <property type="nucleotide sequence ID" value="NZ_JAATJM010000001.1"/>
</dbReference>
<comment type="caution">
    <text evidence="2">The sequence shown here is derived from an EMBL/GenBank/DDBJ whole genome shotgun (WGS) entry which is preliminary data.</text>
</comment>
<dbReference type="AlphaFoldDB" id="A0A7X6BLV6"/>
<dbReference type="InterPro" id="IPR010406">
    <property type="entry name" value="DUF1003"/>
</dbReference>
<keyword evidence="1" id="KW-1133">Transmembrane helix</keyword>
<reference evidence="2 3" key="1">
    <citation type="submission" date="2020-03" db="EMBL/GenBank/DDBJ databases">
        <title>Genomic Encyclopedia of Type Strains, Phase IV (KMG-IV): sequencing the most valuable type-strain genomes for metagenomic binning, comparative biology and taxonomic classification.</title>
        <authorList>
            <person name="Goeker M."/>
        </authorList>
    </citation>
    <scope>NUCLEOTIDE SEQUENCE [LARGE SCALE GENOMIC DNA]</scope>
    <source>
        <strain evidence="2 3">DSM 4736</strain>
    </source>
</reference>
<keyword evidence="3" id="KW-1185">Reference proteome</keyword>
<dbReference type="Proteomes" id="UP000587415">
    <property type="component" value="Unassembled WGS sequence"/>
</dbReference>
<dbReference type="EMBL" id="JAATJM010000001">
    <property type="protein sequence ID" value="NJC40358.1"/>
    <property type="molecule type" value="Genomic_DNA"/>
</dbReference>
<sequence>MVTPDSVGVEGMAFVLRRNIAEMRDRREAAARAAGPSERLSQAITDFAGSMPFVLLHLAMFGGWILINTLGPESLRFDPSLVVLAMAASVEAIFLSTFILISQNRISAAERKRAELDLQINLLAEHEVTRLIDLVTRIAERLDVPASDPDLDELRQDVAPGVVLDTLAEPEDSPSGDKT</sequence>
<keyword evidence="1" id="KW-0812">Transmembrane</keyword>
<name>A0A7X6BLV6_9CAUL</name>
<accession>A0A7X6BLV6</accession>
<proteinExistence type="predicted"/>
<keyword evidence="1" id="KW-0472">Membrane</keyword>
<evidence type="ECO:0000313" key="3">
    <source>
        <dbReference type="Proteomes" id="UP000587415"/>
    </source>
</evidence>
<evidence type="ECO:0000256" key="1">
    <source>
        <dbReference type="SAM" id="Phobius"/>
    </source>
</evidence>
<organism evidence="2 3">
    <name type="scientific">Brevundimonas alba</name>
    <dbReference type="NCBI Taxonomy" id="74314"/>
    <lineage>
        <taxon>Bacteria</taxon>
        <taxon>Pseudomonadati</taxon>
        <taxon>Pseudomonadota</taxon>
        <taxon>Alphaproteobacteria</taxon>
        <taxon>Caulobacterales</taxon>
        <taxon>Caulobacteraceae</taxon>
        <taxon>Brevundimonas</taxon>
    </lineage>
</organism>
<feature type="transmembrane region" description="Helical" evidence="1">
    <location>
        <begin position="79"/>
        <end position="101"/>
    </location>
</feature>
<evidence type="ECO:0000313" key="2">
    <source>
        <dbReference type="EMBL" id="NJC40358.1"/>
    </source>
</evidence>